<dbReference type="Gene3D" id="3.40.50.11540">
    <property type="entry name" value="NADH-ubiquinone oxidoreductase 51kDa subunit"/>
    <property type="match status" value="1"/>
</dbReference>
<dbReference type="Gene3D" id="1.20.1440.230">
    <property type="entry name" value="NADH-ubiquinone oxidoreductase 51kDa subunit, iron-sulphur binding domain"/>
    <property type="match status" value="1"/>
</dbReference>
<evidence type="ECO:0000313" key="14">
    <source>
        <dbReference type="Proteomes" id="UP001209878"/>
    </source>
</evidence>
<evidence type="ECO:0000259" key="12">
    <source>
        <dbReference type="Pfam" id="PF22461"/>
    </source>
</evidence>
<evidence type="ECO:0000259" key="11">
    <source>
        <dbReference type="Pfam" id="PF10589"/>
    </source>
</evidence>
<comment type="caution">
    <text evidence="13">The sequence shown here is derived from an EMBL/GenBank/DDBJ whole genome shotgun (WGS) entry which is preliminary data.</text>
</comment>
<evidence type="ECO:0000256" key="7">
    <source>
        <dbReference type="ARBA" id="ARBA00022723"/>
    </source>
</evidence>
<accession>A0AAD9K283</accession>
<dbReference type="Gene3D" id="3.10.20.600">
    <property type="match status" value="1"/>
</dbReference>
<dbReference type="Pfam" id="PF01512">
    <property type="entry name" value="Complex1_51K"/>
    <property type="match status" value="1"/>
</dbReference>
<evidence type="ECO:0000256" key="9">
    <source>
        <dbReference type="ARBA" id="ARBA00023014"/>
    </source>
</evidence>
<proteinExistence type="inferred from homology"/>
<comment type="cofactor">
    <cofactor evidence="2">
        <name>[4Fe-4S] cluster</name>
        <dbReference type="ChEBI" id="CHEBI:49883"/>
    </cofactor>
</comment>
<keyword evidence="8" id="KW-0408">Iron</keyword>
<reference evidence="13" key="1">
    <citation type="journal article" date="2023" name="Mol. Biol. Evol.">
        <title>Third-Generation Sequencing Reveals the Adaptive Role of the Epigenome in Three Deep-Sea Polychaetes.</title>
        <authorList>
            <person name="Perez M."/>
            <person name="Aroh O."/>
            <person name="Sun Y."/>
            <person name="Lan Y."/>
            <person name="Juniper S.K."/>
            <person name="Young C.R."/>
            <person name="Angers B."/>
            <person name="Qian P.Y."/>
        </authorList>
    </citation>
    <scope>NUCLEOTIDE SEQUENCE</scope>
    <source>
        <strain evidence="13">R07B-5</strain>
    </source>
</reference>
<dbReference type="GO" id="GO:0006120">
    <property type="term" value="P:mitochondrial electron transport, NADH to ubiquinone"/>
    <property type="evidence" value="ECO:0007669"/>
    <property type="project" value="TreeGrafter"/>
</dbReference>
<dbReference type="Pfam" id="PF22461">
    <property type="entry name" value="SLBB_2"/>
    <property type="match status" value="1"/>
</dbReference>
<dbReference type="InterPro" id="IPR054765">
    <property type="entry name" value="SLBB_dom"/>
</dbReference>
<dbReference type="InterPro" id="IPR001949">
    <property type="entry name" value="NADH-UbQ_OxRdtase_51kDa_CS"/>
</dbReference>
<feature type="domain" description="NADH-ubiquinone oxidoreductase 51kDa subunit iron-sulphur binding" evidence="11">
    <location>
        <begin position="213"/>
        <end position="260"/>
    </location>
</feature>
<dbReference type="EMBL" id="JAODUO010001453">
    <property type="protein sequence ID" value="KAK2163593.1"/>
    <property type="molecule type" value="Genomic_DNA"/>
</dbReference>
<dbReference type="PROSITE" id="PS00644">
    <property type="entry name" value="COMPLEX1_51K_1"/>
    <property type="match status" value="1"/>
</dbReference>
<dbReference type="GO" id="GO:0051539">
    <property type="term" value="F:4 iron, 4 sulfur cluster binding"/>
    <property type="evidence" value="ECO:0007669"/>
    <property type="project" value="UniProtKB-KW"/>
</dbReference>
<evidence type="ECO:0000256" key="1">
    <source>
        <dbReference type="ARBA" id="ARBA00001917"/>
    </source>
</evidence>
<evidence type="ECO:0000313" key="13">
    <source>
        <dbReference type="EMBL" id="KAK2163593.1"/>
    </source>
</evidence>
<feature type="domain" description="NADH-ubiquinone oxidoreductase 51kDa subunit FMN-binding" evidence="10">
    <location>
        <begin position="3"/>
        <end position="82"/>
    </location>
</feature>
<dbReference type="InterPro" id="IPR011538">
    <property type="entry name" value="Nuo51_FMN-bd"/>
</dbReference>
<gene>
    <name evidence="13" type="ORF">NP493_1454g00018</name>
</gene>
<sequence length="277" mass="30422">MQIALREAYEAGLIGKNACGSGYDFDIYLHRGAGAYICGEETALIESIEGKQGKPRLKPPFPAEIGLFGCPTTVNNVETISSAPSICRRGGEWFASFGRERNRGTKIYTISGHVNNPCTVEEEMSIPLKELIERHAGGVKGGWDSLVGIIPVLLELGLCCDSVCETVLMDFDALTEAQSAFGTAAVIVMNNSTDVIKCIARLMEFYKHESCVTGNARPDEIDMLYELSKQIEGHTICALADGAAWPVQGLIRHYRPQLEQRMHEYEEKHGAHKTVKL</sequence>
<feature type="domain" description="SLBB" evidence="12">
    <location>
        <begin position="108"/>
        <end position="151"/>
    </location>
</feature>
<keyword evidence="14" id="KW-1185">Reference proteome</keyword>
<name>A0AAD9K283_RIDPI</name>
<evidence type="ECO:0000256" key="5">
    <source>
        <dbReference type="ARBA" id="ARBA00022630"/>
    </source>
</evidence>
<keyword evidence="9" id="KW-0411">Iron-sulfur</keyword>
<keyword evidence="5" id="KW-0285">Flavoprotein</keyword>
<keyword evidence="7" id="KW-0479">Metal-binding</keyword>
<dbReference type="GO" id="GO:0005739">
    <property type="term" value="C:mitochondrion"/>
    <property type="evidence" value="ECO:0007669"/>
    <property type="project" value="GOC"/>
</dbReference>
<dbReference type="SUPFAM" id="SSF140490">
    <property type="entry name" value="Nqo1C-terminal domain-like"/>
    <property type="match status" value="1"/>
</dbReference>
<comment type="cofactor">
    <cofactor evidence="1">
        <name>FMN</name>
        <dbReference type="ChEBI" id="CHEBI:58210"/>
    </cofactor>
</comment>
<evidence type="ECO:0000259" key="10">
    <source>
        <dbReference type="Pfam" id="PF01512"/>
    </source>
</evidence>
<dbReference type="FunFam" id="3.10.20.600:FF:000001">
    <property type="entry name" value="NADH dehydrogenase [ubiquinone] flavoprotein 1, mitochondrial"/>
    <property type="match status" value="1"/>
</dbReference>
<dbReference type="GO" id="GO:0008137">
    <property type="term" value="F:NADH dehydrogenase (ubiquinone) activity"/>
    <property type="evidence" value="ECO:0007669"/>
    <property type="project" value="InterPro"/>
</dbReference>
<evidence type="ECO:0000256" key="4">
    <source>
        <dbReference type="ARBA" id="ARBA00022485"/>
    </source>
</evidence>
<dbReference type="PANTHER" id="PTHR11780">
    <property type="entry name" value="NADH-UBIQUINONE OXIDOREDUCTASE FLAVOPROTEIN 1 NDUFV1"/>
    <property type="match status" value="1"/>
</dbReference>
<keyword evidence="4" id="KW-0004">4Fe-4S</keyword>
<evidence type="ECO:0000256" key="2">
    <source>
        <dbReference type="ARBA" id="ARBA00001966"/>
    </source>
</evidence>
<dbReference type="Pfam" id="PF10589">
    <property type="entry name" value="NADH_4Fe-4S"/>
    <property type="match status" value="1"/>
</dbReference>
<evidence type="ECO:0000256" key="6">
    <source>
        <dbReference type="ARBA" id="ARBA00022643"/>
    </source>
</evidence>
<dbReference type="SUPFAM" id="SSF142019">
    <property type="entry name" value="Nqo1 FMN-binding domain-like"/>
    <property type="match status" value="1"/>
</dbReference>
<comment type="similarity">
    <text evidence="3">Belongs to the complex I 51 kDa subunit family.</text>
</comment>
<organism evidence="13 14">
    <name type="scientific">Ridgeia piscesae</name>
    <name type="common">Tubeworm</name>
    <dbReference type="NCBI Taxonomy" id="27915"/>
    <lineage>
        <taxon>Eukaryota</taxon>
        <taxon>Metazoa</taxon>
        <taxon>Spiralia</taxon>
        <taxon>Lophotrochozoa</taxon>
        <taxon>Annelida</taxon>
        <taxon>Polychaeta</taxon>
        <taxon>Sedentaria</taxon>
        <taxon>Canalipalpata</taxon>
        <taxon>Sabellida</taxon>
        <taxon>Siboglinidae</taxon>
        <taxon>Ridgeia</taxon>
    </lineage>
</organism>
<dbReference type="Proteomes" id="UP001209878">
    <property type="component" value="Unassembled WGS sequence"/>
</dbReference>
<dbReference type="GO" id="GO:0046872">
    <property type="term" value="F:metal ion binding"/>
    <property type="evidence" value="ECO:0007669"/>
    <property type="project" value="UniProtKB-KW"/>
</dbReference>
<dbReference type="AlphaFoldDB" id="A0AAD9K283"/>
<dbReference type="SUPFAM" id="SSF142984">
    <property type="entry name" value="Nqo1 middle domain-like"/>
    <property type="match status" value="1"/>
</dbReference>
<evidence type="ECO:0000256" key="8">
    <source>
        <dbReference type="ARBA" id="ARBA00023004"/>
    </source>
</evidence>
<dbReference type="PANTHER" id="PTHR11780:SF10">
    <property type="entry name" value="NADH DEHYDROGENASE [UBIQUINONE] FLAVOPROTEIN 1, MITOCHONDRIAL"/>
    <property type="match status" value="1"/>
</dbReference>
<evidence type="ECO:0000256" key="3">
    <source>
        <dbReference type="ARBA" id="ARBA00007523"/>
    </source>
</evidence>
<dbReference type="InterPro" id="IPR050837">
    <property type="entry name" value="ComplexI_51kDa_subunit"/>
</dbReference>
<keyword evidence="6" id="KW-0288">FMN</keyword>
<dbReference type="InterPro" id="IPR037225">
    <property type="entry name" value="Nuo51_FMN-bd_sf"/>
</dbReference>
<dbReference type="InterPro" id="IPR019575">
    <property type="entry name" value="Nuop51_4Fe4S-bd"/>
</dbReference>
<protein>
    <submittedName>
        <fullName evidence="13">Uncharacterized protein</fullName>
    </submittedName>
</protein>
<dbReference type="InterPro" id="IPR037207">
    <property type="entry name" value="Nuop51_4Fe4S-bd_sf"/>
</dbReference>
<dbReference type="GO" id="GO:0010181">
    <property type="term" value="F:FMN binding"/>
    <property type="evidence" value="ECO:0007669"/>
    <property type="project" value="InterPro"/>
</dbReference>